<evidence type="ECO:0000259" key="8">
    <source>
        <dbReference type="Pfam" id="PF00361"/>
    </source>
</evidence>
<evidence type="ECO:0000256" key="1">
    <source>
        <dbReference type="ARBA" id="ARBA00004127"/>
    </source>
</evidence>
<dbReference type="InterPro" id="IPR003918">
    <property type="entry name" value="NADH_UbQ_OxRdtase"/>
</dbReference>
<dbReference type="PANTHER" id="PTHR43507:SF1">
    <property type="entry name" value="NADH-UBIQUINONE OXIDOREDUCTASE CHAIN 4"/>
    <property type="match status" value="1"/>
</dbReference>
<feature type="transmembrane region" description="Helical" evidence="7">
    <location>
        <begin position="161"/>
        <end position="183"/>
    </location>
</feature>
<dbReference type="GO" id="GO:0016020">
    <property type="term" value="C:membrane"/>
    <property type="evidence" value="ECO:0007669"/>
    <property type="project" value="UniProtKB-SubCell"/>
</dbReference>
<feature type="transmembrane region" description="Helical" evidence="7">
    <location>
        <begin position="464"/>
        <end position="487"/>
    </location>
</feature>
<dbReference type="OrthoDB" id="9807568at2"/>
<dbReference type="GO" id="GO:0003954">
    <property type="term" value="F:NADH dehydrogenase activity"/>
    <property type="evidence" value="ECO:0007669"/>
    <property type="project" value="TreeGrafter"/>
</dbReference>
<comment type="similarity">
    <text evidence="2">Belongs to the complex I subunit 4 family.</text>
</comment>
<dbReference type="GO" id="GO:0048039">
    <property type="term" value="F:ubiquinone binding"/>
    <property type="evidence" value="ECO:0007669"/>
    <property type="project" value="TreeGrafter"/>
</dbReference>
<dbReference type="Proteomes" id="UP000199024">
    <property type="component" value="Unassembled WGS sequence"/>
</dbReference>
<evidence type="ECO:0000256" key="3">
    <source>
        <dbReference type="ARBA" id="ARBA00022692"/>
    </source>
</evidence>
<keyword evidence="3 6" id="KW-0812">Transmembrane</keyword>
<evidence type="ECO:0000256" key="2">
    <source>
        <dbReference type="ARBA" id="ARBA00009025"/>
    </source>
</evidence>
<dbReference type="NCBIfam" id="TIGR01972">
    <property type="entry name" value="NDH_I_M"/>
    <property type="match status" value="1"/>
</dbReference>
<dbReference type="GO" id="GO:0012505">
    <property type="term" value="C:endomembrane system"/>
    <property type="evidence" value="ECO:0007669"/>
    <property type="project" value="UniProtKB-SubCell"/>
</dbReference>
<dbReference type="AlphaFoldDB" id="A0A1I6L7Z4"/>
<feature type="transmembrane region" description="Helical" evidence="7">
    <location>
        <begin position="79"/>
        <end position="101"/>
    </location>
</feature>
<feature type="transmembrane region" description="Helical" evidence="7">
    <location>
        <begin position="417"/>
        <end position="444"/>
    </location>
</feature>
<keyword evidence="5 7" id="KW-0472">Membrane</keyword>
<dbReference type="GO" id="GO:0042773">
    <property type="term" value="P:ATP synthesis coupled electron transport"/>
    <property type="evidence" value="ECO:0007669"/>
    <property type="project" value="InterPro"/>
</dbReference>
<sequence>MLLTLITALPVLGAVATLACGNNRKLARILALTASLAALALAIYLACHFDATTTALQCEERYAWVPALNIEYRVGIDGLGLLMVLLSSIVVPIGIAASWSIEDKPALYFALMLLLQACLFGAFTALNFIPWFTYWELSIIPAFFLIKLWGGPQRSPAAMQFLVYTMVGSVAMLLAFLALFLATNQFDFLALANLAQTNQLAPKLAGHVSPFLLFAGVFLGFAVKVPLMPFHTWLPPAYSEAPSGTTAVLTGAMSKMGLYGFLRILLPLFAPQMREVLTPLLWLAAATVVFSAYAALAQKDLKRTFAYSSINHLGYCLLALFAIVKFTADDSARQAALSGLMLQMFSHGLTAATIFWFIALIEQRANGQRGLNDFGGLRKIAPVFTGLMGIALFSSLGLPGLNGFIPEFLIFKGAFPLVTWATSLSAIGLMITAIVMLTILQRVFSGPLNAAWSTFPDLTSGERLALAPAIALMFVLGLYPQLLLGLIHSTVTLMTHQLKF</sequence>
<evidence type="ECO:0000256" key="6">
    <source>
        <dbReference type="RuleBase" id="RU000320"/>
    </source>
</evidence>
<dbReference type="GO" id="GO:0015990">
    <property type="term" value="P:electron transport coupled proton transport"/>
    <property type="evidence" value="ECO:0007669"/>
    <property type="project" value="TreeGrafter"/>
</dbReference>
<feature type="transmembrane region" description="Helical" evidence="7">
    <location>
        <begin position="107"/>
        <end position="126"/>
    </location>
</feature>
<evidence type="ECO:0000256" key="4">
    <source>
        <dbReference type="ARBA" id="ARBA00022989"/>
    </source>
</evidence>
<evidence type="ECO:0000313" key="10">
    <source>
        <dbReference type="Proteomes" id="UP000199024"/>
    </source>
</evidence>
<feature type="domain" description="NADH:quinone oxidoreductase/Mrp antiporter transmembrane" evidence="8">
    <location>
        <begin position="127"/>
        <end position="425"/>
    </location>
</feature>
<dbReference type="PANTHER" id="PTHR43507">
    <property type="entry name" value="NADH-UBIQUINONE OXIDOREDUCTASE CHAIN 4"/>
    <property type="match status" value="1"/>
</dbReference>
<dbReference type="InterPro" id="IPR001750">
    <property type="entry name" value="ND/Mrp_TM"/>
</dbReference>
<dbReference type="STRING" id="474950.SAMN05421771_0389"/>
<keyword evidence="10" id="KW-1185">Reference proteome</keyword>
<accession>A0A1I6L7Z4</accession>
<evidence type="ECO:0000313" key="9">
    <source>
        <dbReference type="EMBL" id="SFR99544.1"/>
    </source>
</evidence>
<dbReference type="EMBL" id="FOZL01000001">
    <property type="protein sequence ID" value="SFR99544.1"/>
    <property type="molecule type" value="Genomic_DNA"/>
</dbReference>
<feature type="transmembrane region" description="Helical" evidence="7">
    <location>
        <begin position="381"/>
        <end position="405"/>
    </location>
</feature>
<feature type="transmembrane region" description="Helical" evidence="7">
    <location>
        <begin position="276"/>
        <end position="297"/>
    </location>
</feature>
<dbReference type="RefSeq" id="WP_089836108.1">
    <property type="nucleotide sequence ID" value="NZ_FOZL01000001.1"/>
</dbReference>
<feature type="transmembrane region" description="Helical" evidence="7">
    <location>
        <begin position="340"/>
        <end position="361"/>
    </location>
</feature>
<keyword evidence="4 7" id="KW-1133">Transmembrane helix</keyword>
<dbReference type="PRINTS" id="PR01437">
    <property type="entry name" value="NUOXDRDTASE4"/>
</dbReference>
<feature type="transmembrane region" description="Helical" evidence="7">
    <location>
        <begin position="309"/>
        <end position="328"/>
    </location>
</feature>
<gene>
    <name evidence="9" type="ORF">SAMN05421771_0389</name>
</gene>
<dbReference type="Pfam" id="PF00361">
    <property type="entry name" value="Proton_antipo_M"/>
    <property type="match status" value="1"/>
</dbReference>
<feature type="transmembrane region" description="Helical" evidence="7">
    <location>
        <begin position="247"/>
        <end position="269"/>
    </location>
</feature>
<evidence type="ECO:0000256" key="7">
    <source>
        <dbReference type="SAM" id="Phobius"/>
    </source>
</evidence>
<feature type="transmembrane region" description="Helical" evidence="7">
    <location>
        <begin position="26"/>
        <end position="47"/>
    </location>
</feature>
<dbReference type="GO" id="GO:0008137">
    <property type="term" value="F:NADH dehydrogenase (ubiquinone) activity"/>
    <property type="evidence" value="ECO:0007669"/>
    <property type="project" value="InterPro"/>
</dbReference>
<reference evidence="9 10" key="1">
    <citation type="submission" date="2016-10" db="EMBL/GenBank/DDBJ databases">
        <authorList>
            <person name="de Groot N.N."/>
        </authorList>
    </citation>
    <scope>NUCLEOTIDE SEQUENCE [LARGE SCALE GENOMIC DNA]</scope>
    <source>
        <strain evidence="9 10">DSM 21001</strain>
    </source>
</reference>
<dbReference type="InterPro" id="IPR010227">
    <property type="entry name" value="NADH_Q_OxRdtase_chainM/4"/>
</dbReference>
<evidence type="ECO:0000256" key="5">
    <source>
        <dbReference type="ARBA" id="ARBA00023136"/>
    </source>
</evidence>
<protein>
    <submittedName>
        <fullName evidence="9">NADH-quinone oxidoreductase subunit M</fullName>
    </submittedName>
</protein>
<comment type="subcellular location">
    <subcellularLocation>
        <location evidence="1">Endomembrane system</location>
        <topology evidence="1">Multi-pass membrane protein</topology>
    </subcellularLocation>
    <subcellularLocation>
        <location evidence="6">Membrane</location>
        <topology evidence="6">Multi-pass membrane protein</topology>
    </subcellularLocation>
</comment>
<organism evidence="9 10">
    <name type="scientific">Granulicella pectinivorans</name>
    <dbReference type="NCBI Taxonomy" id="474950"/>
    <lineage>
        <taxon>Bacteria</taxon>
        <taxon>Pseudomonadati</taxon>
        <taxon>Acidobacteriota</taxon>
        <taxon>Terriglobia</taxon>
        <taxon>Terriglobales</taxon>
        <taxon>Acidobacteriaceae</taxon>
        <taxon>Granulicella</taxon>
    </lineage>
</organism>
<name>A0A1I6L7Z4_9BACT</name>
<proteinExistence type="inferred from homology"/>
<feature type="transmembrane region" description="Helical" evidence="7">
    <location>
        <begin position="204"/>
        <end position="227"/>
    </location>
</feature>